<evidence type="ECO:0000313" key="2">
    <source>
        <dbReference type="Proteomes" id="UP001230005"/>
    </source>
</evidence>
<evidence type="ECO:0000313" key="1">
    <source>
        <dbReference type="EMBL" id="MDQ0253497.1"/>
    </source>
</evidence>
<name>A0ABT9ZRW6_9BACI</name>
<proteinExistence type="predicted"/>
<dbReference type="EMBL" id="JAUSUG010000002">
    <property type="protein sequence ID" value="MDQ0253497.1"/>
    <property type="molecule type" value="Genomic_DNA"/>
</dbReference>
<comment type="caution">
    <text evidence="1">The sequence shown here is derived from an EMBL/GenBank/DDBJ whole genome shotgun (WGS) entry which is preliminary data.</text>
</comment>
<dbReference type="Proteomes" id="UP001230005">
    <property type="component" value="Unassembled WGS sequence"/>
</dbReference>
<protein>
    <submittedName>
        <fullName evidence="1">Uncharacterized protein</fullName>
    </submittedName>
</protein>
<sequence>MEPLAVQQCVEVHQEISPIEKKIVEVTYDMKLYEDKITVKDYMYPITSIFDISYRKKEEDGAMGYIYLHTNKGVRTYYIKEEPSEFVNAYFKLKRERPELQ</sequence>
<dbReference type="RefSeq" id="WP_307322228.1">
    <property type="nucleotide sequence ID" value="NZ_JAUSUG010000002.1"/>
</dbReference>
<gene>
    <name evidence="1" type="ORF">J2S74_000869</name>
</gene>
<organism evidence="1 2">
    <name type="scientific">Evansella vedderi</name>
    <dbReference type="NCBI Taxonomy" id="38282"/>
    <lineage>
        <taxon>Bacteria</taxon>
        <taxon>Bacillati</taxon>
        <taxon>Bacillota</taxon>
        <taxon>Bacilli</taxon>
        <taxon>Bacillales</taxon>
        <taxon>Bacillaceae</taxon>
        <taxon>Evansella</taxon>
    </lineage>
</organism>
<keyword evidence="2" id="KW-1185">Reference proteome</keyword>
<accession>A0ABT9ZRW6</accession>
<reference evidence="1 2" key="1">
    <citation type="submission" date="2023-07" db="EMBL/GenBank/DDBJ databases">
        <title>Genomic Encyclopedia of Type Strains, Phase IV (KMG-IV): sequencing the most valuable type-strain genomes for metagenomic binning, comparative biology and taxonomic classification.</title>
        <authorList>
            <person name="Goeker M."/>
        </authorList>
    </citation>
    <scope>NUCLEOTIDE SEQUENCE [LARGE SCALE GENOMIC DNA]</scope>
    <source>
        <strain evidence="1 2">DSM 9768</strain>
    </source>
</reference>